<dbReference type="EMBL" id="JASZYV010000003">
    <property type="protein sequence ID" value="MDM0045784.1"/>
    <property type="molecule type" value="Genomic_DNA"/>
</dbReference>
<sequence length="111" mass="12239">MKNGIYEATFTTNVGTLGKAAVIINRNAFVGVDGLQFYRGEIDRNGDDVSVIMEVTRHNFVTESALGSEPFFTLTWRGRTQGDSTFRLSCEPPGSDLRIYVSGTLLKELEA</sequence>
<protein>
    <recommendedName>
        <fullName evidence="3">T3SS negative regulator,GrlR</fullName>
    </recommendedName>
</protein>
<keyword evidence="2" id="KW-1185">Reference proteome</keyword>
<dbReference type="InterPro" id="IPR043019">
    <property type="entry name" value="GrlR_sf"/>
</dbReference>
<reference evidence="1" key="1">
    <citation type="submission" date="2023-06" db="EMBL/GenBank/DDBJ databases">
        <authorList>
            <person name="Jiang Y."/>
            <person name="Liu Q."/>
        </authorList>
    </citation>
    <scope>NUCLEOTIDE SEQUENCE</scope>
    <source>
        <strain evidence="1">CGMCC 1.12089</strain>
    </source>
</reference>
<dbReference type="RefSeq" id="WP_286660896.1">
    <property type="nucleotide sequence ID" value="NZ_JASZYV010000003.1"/>
</dbReference>
<organism evidence="1 2">
    <name type="scientific">Variovorax dokdonensis</name>
    <dbReference type="NCBI Taxonomy" id="344883"/>
    <lineage>
        <taxon>Bacteria</taxon>
        <taxon>Pseudomonadati</taxon>
        <taxon>Pseudomonadota</taxon>
        <taxon>Betaproteobacteria</taxon>
        <taxon>Burkholderiales</taxon>
        <taxon>Comamonadaceae</taxon>
        <taxon>Variovorax</taxon>
    </lineage>
</organism>
<name>A0ABT7NCV6_9BURK</name>
<evidence type="ECO:0008006" key="3">
    <source>
        <dbReference type="Google" id="ProtNLM"/>
    </source>
</evidence>
<gene>
    <name evidence="1" type="ORF">QTH91_14950</name>
</gene>
<comment type="caution">
    <text evidence="1">The sequence shown here is derived from an EMBL/GenBank/DDBJ whole genome shotgun (WGS) entry which is preliminary data.</text>
</comment>
<evidence type="ECO:0000313" key="1">
    <source>
        <dbReference type="EMBL" id="MDM0045784.1"/>
    </source>
</evidence>
<accession>A0ABT7NCV6</accession>
<proteinExistence type="predicted"/>
<dbReference type="Proteomes" id="UP001174908">
    <property type="component" value="Unassembled WGS sequence"/>
</dbReference>
<evidence type="ECO:0000313" key="2">
    <source>
        <dbReference type="Proteomes" id="UP001174908"/>
    </source>
</evidence>
<dbReference type="Gene3D" id="2.40.128.380">
    <property type="entry name" value="T3SS negative regulator GrlR"/>
    <property type="match status" value="1"/>
</dbReference>